<feature type="coiled-coil region" evidence="1">
    <location>
        <begin position="280"/>
        <end position="374"/>
    </location>
</feature>
<keyword evidence="4" id="KW-1185">Reference proteome</keyword>
<dbReference type="AlphaFoldDB" id="A0A815BHJ9"/>
<organism evidence="2 4">
    <name type="scientific">Didymodactylos carnosus</name>
    <dbReference type="NCBI Taxonomy" id="1234261"/>
    <lineage>
        <taxon>Eukaryota</taxon>
        <taxon>Metazoa</taxon>
        <taxon>Spiralia</taxon>
        <taxon>Gnathifera</taxon>
        <taxon>Rotifera</taxon>
        <taxon>Eurotatoria</taxon>
        <taxon>Bdelloidea</taxon>
        <taxon>Philodinida</taxon>
        <taxon>Philodinidae</taxon>
        <taxon>Didymodactylos</taxon>
    </lineage>
</organism>
<evidence type="ECO:0000256" key="1">
    <source>
        <dbReference type="SAM" id="Coils"/>
    </source>
</evidence>
<dbReference type="OrthoDB" id="10025893at2759"/>
<evidence type="ECO:0000313" key="2">
    <source>
        <dbReference type="EMBL" id="CAF1269631.1"/>
    </source>
</evidence>
<keyword evidence="1" id="KW-0175">Coiled coil</keyword>
<evidence type="ECO:0000313" key="3">
    <source>
        <dbReference type="EMBL" id="CAF4056360.1"/>
    </source>
</evidence>
<dbReference type="EMBL" id="CAJOBC010022738">
    <property type="protein sequence ID" value="CAF4056360.1"/>
    <property type="molecule type" value="Genomic_DNA"/>
</dbReference>
<protein>
    <submittedName>
        <fullName evidence="2">Uncharacterized protein</fullName>
    </submittedName>
</protein>
<dbReference type="Proteomes" id="UP000681722">
    <property type="component" value="Unassembled WGS sequence"/>
</dbReference>
<proteinExistence type="predicted"/>
<feature type="coiled-coil region" evidence="1">
    <location>
        <begin position="150"/>
        <end position="184"/>
    </location>
</feature>
<sequence length="409" mass="47715">MHSTPNVKSSSYLTWEQTVQFQIYLKSMESDDFNVSQIEGLSEDSSKLLTDYINNLKEQKRSISDDYAAFKVSTEQRFHDLTVDYERVRDKVVKHDEIENQLRQQNDEFQQKCTNLENNLSTVQQTELALKTKLVSLTVDMRGDNSVEQFRQIEQEKDRLSNVINEQEKAFFELQKQRDLLEEENRQVHNANFTTITKLQELESASSQLENRELIWDKERQLYQTQIQQLEQTLVEAKRQSIEQQTKIMQLTCQLESVDSKFQAQTRSLDISLEEKNTSLLNIDRQLREKIQRVEQLQSDLQRTTRQAENQDITTAKTIQSLKSQIDELMKKNQILNEKCDEQSQTLIKVSSERDVLKNEIKSLSETYERQSNEHGSSDVALQDYASPSSPAMVVRTGLAFPEHVSISE</sequence>
<dbReference type="EMBL" id="CAJNOQ010011149">
    <property type="protein sequence ID" value="CAF1269631.1"/>
    <property type="molecule type" value="Genomic_DNA"/>
</dbReference>
<gene>
    <name evidence="2" type="ORF">GPM918_LOCUS27015</name>
    <name evidence="3" type="ORF">SRO942_LOCUS27272</name>
</gene>
<comment type="caution">
    <text evidence="2">The sequence shown here is derived from an EMBL/GenBank/DDBJ whole genome shotgun (WGS) entry which is preliminary data.</text>
</comment>
<dbReference type="Proteomes" id="UP000663829">
    <property type="component" value="Unassembled WGS sequence"/>
</dbReference>
<reference evidence="2" key="1">
    <citation type="submission" date="2021-02" db="EMBL/GenBank/DDBJ databases">
        <authorList>
            <person name="Nowell W R."/>
        </authorList>
    </citation>
    <scope>NUCLEOTIDE SEQUENCE</scope>
</reference>
<feature type="coiled-coil region" evidence="1">
    <location>
        <begin position="88"/>
        <end position="126"/>
    </location>
</feature>
<accession>A0A815BHJ9</accession>
<evidence type="ECO:0000313" key="4">
    <source>
        <dbReference type="Proteomes" id="UP000663829"/>
    </source>
</evidence>
<name>A0A815BHJ9_9BILA</name>
<feature type="coiled-coil region" evidence="1">
    <location>
        <begin position="220"/>
        <end position="247"/>
    </location>
</feature>